<feature type="domain" description="Myb-like" evidence="4">
    <location>
        <begin position="577"/>
        <end position="630"/>
    </location>
</feature>
<feature type="region of interest" description="Disordered" evidence="3">
    <location>
        <begin position="17"/>
        <end position="38"/>
    </location>
</feature>
<evidence type="ECO:0000259" key="5">
    <source>
        <dbReference type="PROSITE" id="PS51294"/>
    </source>
</evidence>
<dbReference type="EMBL" id="JASCZI010090893">
    <property type="protein sequence ID" value="MED6147571.1"/>
    <property type="molecule type" value="Genomic_DNA"/>
</dbReference>
<evidence type="ECO:0000256" key="3">
    <source>
        <dbReference type="SAM" id="MobiDB-lite"/>
    </source>
</evidence>
<feature type="region of interest" description="Disordered" evidence="3">
    <location>
        <begin position="63"/>
        <end position="84"/>
    </location>
</feature>
<dbReference type="InterPro" id="IPR017930">
    <property type="entry name" value="Myb_dom"/>
</dbReference>
<feature type="compositionally biased region" description="Basic and acidic residues" evidence="3">
    <location>
        <begin position="240"/>
        <end position="249"/>
    </location>
</feature>
<feature type="compositionally biased region" description="Basic residues" evidence="3">
    <location>
        <begin position="290"/>
        <end position="300"/>
    </location>
</feature>
<evidence type="ECO:0000313" key="6">
    <source>
        <dbReference type="EMBL" id="MED6147571.1"/>
    </source>
</evidence>
<dbReference type="SUPFAM" id="SSF46689">
    <property type="entry name" value="Homeodomain-like"/>
    <property type="match status" value="2"/>
</dbReference>
<proteinExistence type="predicted"/>
<gene>
    <name evidence="6" type="ORF">PIB30_045052</name>
</gene>
<comment type="subcellular location">
    <subcellularLocation>
        <location evidence="1">Nucleus</location>
    </subcellularLocation>
</comment>
<evidence type="ECO:0000256" key="1">
    <source>
        <dbReference type="ARBA" id="ARBA00004123"/>
    </source>
</evidence>
<dbReference type="PROSITE" id="PS50090">
    <property type="entry name" value="MYB_LIKE"/>
    <property type="match status" value="2"/>
</dbReference>
<dbReference type="PANTHER" id="PTHR47430:SF4">
    <property type="entry name" value="GB|AAC33480.1"/>
    <property type="match status" value="1"/>
</dbReference>
<feature type="compositionally biased region" description="Basic residues" evidence="3">
    <location>
        <begin position="22"/>
        <end position="31"/>
    </location>
</feature>
<feature type="compositionally biased region" description="Basic and acidic residues" evidence="3">
    <location>
        <begin position="301"/>
        <end position="319"/>
    </location>
</feature>
<name>A0ABU6TFR2_9FABA</name>
<evidence type="ECO:0000313" key="7">
    <source>
        <dbReference type="Proteomes" id="UP001341840"/>
    </source>
</evidence>
<feature type="domain" description="HTH myb-type" evidence="5">
    <location>
        <begin position="462"/>
        <end position="510"/>
    </location>
</feature>
<protein>
    <submittedName>
        <fullName evidence="6">Uncharacterized protein</fullName>
    </submittedName>
</protein>
<reference evidence="6 7" key="1">
    <citation type="journal article" date="2023" name="Plants (Basel)">
        <title>Bridging the Gap: Combining Genomics and Transcriptomics Approaches to Understand Stylosanthes scabra, an Orphan Legume from the Brazilian Caatinga.</title>
        <authorList>
            <person name="Ferreira-Neto J.R.C."/>
            <person name="da Silva M.D."/>
            <person name="Binneck E."/>
            <person name="de Melo N.F."/>
            <person name="da Silva R.H."/>
            <person name="de Melo A.L.T.M."/>
            <person name="Pandolfi V."/>
            <person name="Bustamante F.O."/>
            <person name="Brasileiro-Vidal A.C."/>
            <person name="Benko-Iseppon A.M."/>
        </authorList>
    </citation>
    <scope>NUCLEOTIDE SEQUENCE [LARGE SCALE GENOMIC DNA]</scope>
    <source>
        <tissue evidence="6">Leaves</tissue>
    </source>
</reference>
<dbReference type="Proteomes" id="UP001341840">
    <property type="component" value="Unassembled WGS sequence"/>
</dbReference>
<keyword evidence="2" id="KW-0539">Nucleus</keyword>
<dbReference type="PROSITE" id="PS51294">
    <property type="entry name" value="HTH_MYB"/>
    <property type="match status" value="1"/>
</dbReference>
<feature type="compositionally biased region" description="Basic and acidic residues" evidence="3">
    <location>
        <begin position="183"/>
        <end position="195"/>
    </location>
</feature>
<keyword evidence="7" id="KW-1185">Reference proteome</keyword>
<dbReference type="SMART" id="SM00717">
    <property type="entry name" value="SANT"/>
    <property type="match status" value="3"/>
</dbReference>
<dbReference type="InterPro" id="IPR001005">
    <property type="entry name" value="SANT/Myb"/>
</dbReference>
<feature type="compositionally biased region" description="Basic and acidic residues" evidence="3">
    <location>
        <begin position="202"/>
        <end position="229"/>
    </location>
</feature>
<dbReference type="PANTHER" id="PTHR47430">
    <property type="entry name" value="GB|AAC33480.1"/>
    <property type="match status" value="1"/>
</dbReference>
<feature type="region of interest" description="Disordered" evidence="3">
    <location>
        <begin position="104"/>
        <end position="369"/>
    </location>
</feature>
<feature type="domain" description="Myb-like" evidence="4">
    <location>
        <begin position="457"/>
        <end position="506"/>
    </location>
</feature>
<sequence>MDEKVKKSKTEEICFEQNDRKKEKHMKKKKIHENDKTRNSDKILEANFIDAAADRQACSNDAKFTGNREEDGNISKKLKKKGTKDAEAVCNAIRDDKVLQGMGDNQKCKKKRKNCSDSLTGMQEMGSSIPNKKGKVNGDHDLQDHVGGPPLDRISTGDANAHSLVNEVDDQGKKMEKKKKKNKKEEKELSEKGDHSVVPNDQQDKETEKVISKKVKRVEEDSKTNKGDTESVVADISLLKSHEGEDHQGKKMKKKLSNKGKSKEKSKFKGNEDDQHCAKGNEGEDDSLGKQRKKKLSNKSKSKEKSEFKSNEDDQHCENSNEGDNDNLGKTMKKGKQSEESTSKESNEVNDQGKKTKINKKTKEGTTSKPKRVTFSDEVEVCCDGLIRGKWYTPEEDEKIKQAVFDYIESHQLGDEGVDMVINSRTHPELKNCWKEIGAALSYRPYKSVYKRAQILFTRDEKRKWTPEEIEFLKKMAVQHGSDWKSIADAMGKNRVHVKDAWRRNKRTAKTGPWSQDEYQKIFDLVSLDLRARALEDTRKKRHGMLRDNIGWEAIGDKLGTRRNADVCRKWYSQLTSPMVQQGQWSDTDDYRLVDALFALDACSMDEVDWDNLLEHRDGELCRKRWNQMVRHIGEHGRKSFTEQVEILAKRYCPDLLEAREAFDSKPVVC</sequence>
<feature type="compositionally biased region" description="Basic and acidic residues" evidence="3">
    <location>
        <begin position="261"/>
        <end position="282"/>
    </location>
</feature>
<evidence type="ECO:0000256" key="2">
    <source>
        <dbReference type="ARBA" id="ARBA00023242"/>
    </source>
</evidence>
<feature type="compositionally biased region" description="Basic residues" evidence="3">
    <location>
        <begin position="250"/>
        <end position="260"/>
    </location>
</feature>
<dbReference type="Gene3D" id="1.10.10.60">
    <property type="entry name" value="Homeodomain-like"/>
    <property type="match status" value="2"/>
</dbReference>
<dbReference type="InterPro" id="IPR009057">
    <property type="entry name" value="Homeodomain-like_sf"/>
</dbReference>
<organism evidence="6 7">
    <name type="scientific">Stylosanthes scabra</name>
    <dbReference type="NCBI Taxonomy" id="79078"/>
    <lineage>
        <taxon>Eukaryota</taxon>
        <taxon>Viridiplantae</taxon>
        <taxon>Streptophyta</taxon>
        <taxon>Embryophyta</taxon>
        <taxon>Tracheophyta</taxon>
        <taxon>Spermatophyta</taxon>
        <taxon>Magnoliopsida</taxon>
        <taxon>eudicotyledons</taxon>
        <taxon>Gunneridae</taxon>
        <taxon>Pentapetalae</taxon>
        <taxon>rosids</taxon>
        <taxon>fabids</taxon>
        <taxon>Fabales</taxon>
        <taxon>Fabaceae</taxon>
        <taxon>Papilionoideae</taxon>
        <taxon>50 kb inversion clade</taxon>
        <taxon>dalbergioids sensu lato</taxon>
        <taxon>Dalbergieae</taxon>
        <taxon>Pterocarpus clade</taxon>
        <taxon>Stylosanthes</taxon>
    </lineage>
</organism>
<evidence type="ECO:0000259" key="4">
    <source>
        <dbReference type="PROSITE" id="PS50090"/>
    </source>
</evidence>
<dbReference type="CDD" id="cd00167">
    <property type="entry name" value="SANT"/>
    <property type="match status" value="1"/>
</dbReference>
<accession>A0ABU6TFR2</accession>
<dbReference type="Pfam" id="PF13921">
    <property type="entry name" value="Myb_DNA-bind_6"/>
    <property type="match status" value="1"/>
</dbReference>
<feature type="compositionally biased region" description="Polar residues" evidence="3">
    <location>
        <begin position="116"/>
        <end position="130"/>
    </location>
</feature>
<feature type="compositionally biased region" description="Basic and acidic residues" evidence="3">
    <location>
        <begin position="336"/>
        <end position="354"/>
    </location>
</feature>
<comment type="caution">
    <text evidence="6">The sequence shown here is derived from an EMBL/GenBank/DDBJ whole genome shotgun (WGS) entry which is preliminary data.</text>
</comment>